<evidence type="ECO:0000256" key="1">
    <source>
        <dbReference type="ARBA" id="ARBA00004141"/>
    </source>
</evidence>
<keyword evidence="2 5" id="KW-0812">Transmembrane</keyword>
<keyword evidence="9" id="KW-1185">Reference proteome</keyword>
<feature type="transmembrane region" description="Helical" evidence="6">
    <location>
        <begin position="192"/>
        <end position="212"/>
    </location>
</feature>
<gene>
    <name evidence="8" type="ORF">DCHRY22_LOCUS3269</name>
</gene>
<protein>
    <submittedName>
        <fullName evidence="8">(African queen) hypothetical protein</fullName>
    </submittedName>
</protein>
<dbReference type="GO" id="GO:0005743">
    <property type="term" value="C:mitochondrial inner membrane"/>
    <property type="evidence" value="ECO:0007669"/>
    <property type="project" value="TreeGrafter"/>
</dbReference>
<comment type="subcellular location">
    <subcellularLocation>
        <location evidence="1 5">Membrane</location>
        <topology evidence="1 5">Multi-pass membrane protein</topology>
    </subcellularLocation>
</comment>
<dbReference type="EMBL" id="CAKASE010000047">
    <property type="protein sequence ID" value="CAG9561824.1"/>
    <property type="molecule type" value="Genomic_DNA"/>
</dbReference>
<dbReference type="CDD" id="cd20069">
    <property type="entry name" value="5TM_Oxa1-like"/>
    <property type="match status" value="1"/>
</dbReference>
<evidence type="ECO:0000256" key="4">
    <source>
        <dbReference type="ARBA" id="ARBA00023136"/>
    </source>
</evidence>
<dbReference type="AlphaFoldDB" id="A0A8J2VQN4"/>
<feature type="domain" description="Membrane insertase YidC/Oxa/ALB C-terminal" evidence="7">
    <location>
        <begin position="102"/>
        <end position="317"/>
    </location>
</feature>
<comment type="similarity">
    <text evidence="5">Belongs to the OXA1/ALB3/YidC family.</text>
</comment>
<evidence type="ECO:0000313" key="8">
    <source>
        <dbReference type="EMBL" id="CAG9561824.1"/>
    </source>
</evidence>
<evidence type="ECO:0000256" key="5">
    <source>
        <dbReference type="RuleBase" id="RU003945"/>
    </source>
</evidence>
<evidence type="ECO:0000256" key="2">
    <source>
        <dbReference type="ARBA" id="ARBA00022692"/>
    </source>
</evidence>
<dbReference type="GO" id="GO:0032977">
    <property type="term" value="F:membrane insertase activity"/>
    <property type="evidence" value="ECO:0007669"/>
    <property type="project" value="InterPro"/>
</dbReference>
<dbReference type="PANTHER" id="PTHR12428">
    <property type="entry name" value="OXA1"/>
    <property type="match status" value="1"/>
</dbReference>
<dbReference type="GO" id="GO:0033617">
    <property type="term" value="P:mitochondrial respiratory chain complex IV assembly"/>
    <property type="evidence" value="ECO:0007669"/>
    <property type="project" value="TreeGrafter"/>
</dbReference>
<feature type="transmembrane region" description="Helical" evidence="6">
    <location>
        <begin position="274"/>
        <end position="296"/>
    </location>
</feature>
<dbReference type="Proteomes" id="UP000789524">
    <property type="component" value="Unassembled WGS sequence"/>
</dbReference>
<name>A0A8J2VQN4_9NEOP</name>
<sequence>MNYCKIVYKYNVKSLFNNVRTFSIASHSTTDMRTQNPVQYNKNILRKTILPLPEFKSSRRNFSIDGVVKWQEQTYQSISSSSLVSYLQDGLLHFHEATGFTWSATIITTTIVIRALMTLPLSVYQNYILAKVENISLELKELVNELRKETSIAKKMYNLSDKQAALLYRRSMKKQWRLLIERDNCHPLKATMLIWFQIPIWVCMSFAIRNLVNMYPPDPSAVITLMELQTGGFGWIPNLTVPDQSLILPITFGLVNLTIIEIQRMSKLREPSRLHNIFTNVFRGFSVLMVPVAAAVPSCLCLYWTTSSLFGLAQNLCLLSPSLRRKLKIPEAPSELEDPYRHMKEEISLRIKKVLPKGSS</sequence>
<keyword evidence="3 6" id="KW-1133">Transmembrane helix</keyword>
<organism evidence="8 9">
    <name type="scientific">Danaus chrysippus</name>
    <name type="common">African queen</name>
    <dbReference type="NCBI Taxonomy" id="151541"/>
    <lineage>
        <taxon>Eukaryota</taxon>
        <taxon>Metazoa</taxon>
        <taxon>Ecdysozoa</taxon>
        <taxon>Arthropoda</taxon>
        <taxon>Hexapoda</taxon>
        <taxon>Insecta</taxon>
        <taxon>Pterygota</taxon>
        <taxon>Neoptera</taxon>
        <taxon>Endopterygota</taxon>
        <taxon>Lepidoptera</taxon>
        <taxon>Glossata</taxon>
        <taxon>Ditrysia</taxon>
        <taxon>Papilionoidea</taxon>
        <taxon>Nymphalidae</taxon>
        <taxon>Danainae</taxon>
        <taxon>Danaini</taxon>
        <taxon>Danaina</taxon>
        <taxon>Danaus</taxon>
        <taxon>Anosia</taxon>
    </lineage>
</organism>
<evidence type="ECO:0000313" key="9">
    <source>
        <dbReference type="Proteomes" id="UP000789524"/>
    </source>
</evidence>
<comment type="caution">
    <text evidence="8">The sequence shown here is derived from an EMBL/GenBank/DDBJ whole genome shotgun (WGS) entry which is preliminary data.</text>
</comment>
<proteinExistence type="inferred from homology"/>
<keyword evidence="4 6" id="KW-0472">Membrane</keyword>
<dbReference type="InterPro" id="IPR028055">
    <property type="entry name" value="YidC/Oxa/ALB_C"/>
</dbReference>
<dbReference type="OrthoDB" id="2148490at2759"/>
<dbReference type="InterPro" id="IPR001708">
    <property type="entry name" value="YidC/ALB3/OXA1/COX18"/>
</dbReference>
<dbReference type="Pfam" id="PF02096">
    <property type="entry name" value="60KD_IMP"/>
    <property type="match status" value="1"/>
</dbReference>
<evidence type="ECO:0000256" key="3">
    <source>
        <dbReference type="ARBA" id="ARBA00022989"/>
    </source>
</evidence>
<reference evidence="8" key="1">
    <citation type="submission" date="2021-09" db="EMBL/GenBank/DDBJ databases">
        <authorList>
            <person name="Martin H S."/>
        </authorList>
    </citation>
    <scope>NUCLEOTIDE SEQUENCE</scope>
</reference>
<dbReference type="PANTHER" id="PTHR12428:SF65">
    <property type="entry name" value="CYTOCHROME C OXIDASE ASSEMBLY PROTEIN COX18, MITOCHONDRIAL"/>
    <property type="match status" value="1"/>
</dbReference>
<feature type="transmembrane region" description="Helical" evidence="6">
    <location>
        <begin position="245"/>
        <end position="262"/>
    </location>
</feature>
<evidence type="ECO:0000259" key="7">
    <source>
        <dbReference type="Pfam" id="PF02096"/>
    </source>
</evidence>
<dbReference type="GO" id="GO:0032979">
    <property type="term" value="P:protein insertion into mitochondrial inner membrane from matrix"/>
    <property type="evidence" value="ECO:0007669"/>
    <property type="project" value="TreeGrafter"/>
</dbReference>
<accession>A0A8J2VQN4</accession>
<evidence type="ECO:0000256" key="6">
    <source>
        <dbReference type="SAM" id="Phobius"/>
    </source>
</evidence>